<evidence type="ECO:0000256" key="2">
    <source>
        <dbReference type="ARBA" id="ARBA00023015"/>
    </source>
</evidence>
<dbReference type="EMBL" id="JBHUFD010000012">
    <property type="protein sequence ID" value="MFD1874471.1"/>
    <property type="molecule type" value="Genomic_DNA"/>
</dbReference>
<dbReference type="InterPro" id="IPR013324">
    <property type="entry name" value="RNA_pol_sigma_r3/r4-like"/>
</dbReference>
<protein>
    <submittedName>
        <fullName evidence="7">RNA polymerase sigma-70 factor</fullName>
    </submittedName>
</protein>
<dbReference type="Pfam" id="PF04542">
    <property type="entry name" value="Sigma70_r2"/>
    <property type="match status" value="1"/>
</dbReference>
<evidence type="ECO:0000313" key="7">
    <source>
        <dbReference type="EMBL" id="MFD1874471.1"/>
    </source>
</evidence>
<dbReference type="InterPro" id="IPR013249">
    <property type="entry name" value="RNA_pol_sigma70_r4_t2"/>
</dbReference>
<dbReference type="NCBIfam" id="TIGR02937">
    <property type="entry name" value="sigma70-ECF"/>
    <property type="match status" value="1"/>
</dbReference>
<evidence type="ECO:0000259" key="6">
    <source>
        <dbReference type="Pfam" id="PF08281"/>
    </source>
</evidence>
<evidence type="ECO:0000259" key="5">
    <source>
        <dbReference type="Pfam" id="PF04542"/>
    </source>
</evidence>
<keyword evidence="8" id="KW-1185">Reference proteome</keyword>
<dbReference type="InterPro" id="IPR013325">
    <property type="entry name" value="RNA_pol_sigma_r2"/>
</dbReference>
<dbReference type="Proteomes" id="UP001597197">
    <property type="component" value="Unassembled WGS sequence"/>
</dbReference>
<dbReference type="PANTHER" id="PTHR43133">
    <property type="entry name" value="RNA POLYMERASE ECF-TYPE SIGMA FACTO"/>
    <property type="match status" value="1"/>
</dbReference>
<keyword evidence="2" id="KW-0805">Transcription regulation</keyword>
<evidence type="ECO:0000256" key="1">
    <source>
        <dbReference type="ARBA" id="ARBA00010641"/>
    </source>
</evidence>
<accession>A0ABW4QXX5</accession>
<dbReference type="InterPro" id="IPR014284">
    <property type="entry name" value="RNA_pol_sigma-70_dom"/>
</dbReference>
<dbReference type="NCBIfam" id="TIGR02985">
    <property type="entry name" value="Sig70_bacteroi1"/>
    <property type="match status" value="1"/>
</dbReference>
<gene>
    <name evidence="7" type="ORF">ACFSDX_18660</name>
</gene>
<comment type="caution">
    <text evidence="7">The sequence shown here is derived from an EMBL/GenBank/DDBJ whole genome shotgun (WGS) entry which is preliminary data.</text>
</comment>
<proteinExistence type="inferred from homology"/>
<sequence length="196" mass="23158">MRINQEFSDHACLARLQQDDIRAFDQLFDLYAPALCRFVHWHLKSHADAEDAVQECFLKLWERRMFLDENIVFKAYLYKSAYHAVLNQLRQQRYWVFEECGEETLIEEASPGQILEYQELEHFYQTAIAQLPPRRREIFALNRQQGLSHARIAQELNISVKCVENQMTHALKFLKLYFQAHGMSLGLALIALFNYG</sequence>
<dbReference type="SUPFAM" id="SSF88659">
    <property type="entry name" value="Sigma3 and sigma4 domains of RNA polymerase sigma factors"/>
    <property type="match status" value="1"/>
</dbReference>
<dbReference type="Gene3D" id="1.10.10.10">
    <property type="entry name" value="Winged helix-like DNA-binding domain superfamily/Winged helix DNA-binding domain"/>
    <property type="match status" value="1"/>
</dbReference>
<dbReference type="RefSeq" id="WP_382316304.1">
    <property type="nucleotide sequence ID" value="NZ_JBHUFD010000012.1"/>
</dbReference>
<feature type="domain" description="RNA polymerase sigma factor 70 region 4 type 2" evidence="6">
    <location>
        <begin position="125"/>
        <end position="174"/>
    </location>
</feature>
<evidence type="ECO:0000256" key="4">
    <source>
        <dbReference type="ARBA" id="ARBA00023163"/>
    </source>
</evidence>
<dbReference type="InterPro" id="IPR014327">
    <property type="entry name" value="RNA_pol_sigma70_bacteroid"/>
</dbReference>
<evidence type="ECO:0000313" key="8">
    <source>
        <dbReference type="Proteomes" id="UP001597197"/>
    </source>
</evidence>
<dbReference type="Pfam" id="PF08281">
    <property type="entry name" value="Sigma70_r4_2"/>
    <property type="match status" value="1"/>
</dbReference>
<dbReference type="InterPro" id="IPR039425">
    <property type="entry name" value="RNA_pol_sigma-70-like"/>
</dbReference>
<dbReference type="Gene3D" id="1.10.1740.10">
    <property type="match status" value="1"/>
</dbReference>
<reference evidence="8" key="1">
    <citation type="journal article" date="2019" name="Int. J. Syst. Evol. Microbiol.">
        <title>The Global Catalogue of Microorganisms (GCM) 10K type strain sequencing project: providing services to taxonomists for standard genome sequencing and annotation.</title>
        <authorList>
            <consortium name="The Broad Institute Genomics Platform"/>
            <consortium name="The Broad Institute Genome Sequencing Center for Infectious Disease"/>
            <person name="Wu L."/>
            <person name="Ma J."/>
        </authorList>
    </citation>
    <scope>NUCLEOTIDE SEQUENCE [LARGE SCALE GENOMIC DNA]</scope>
    <source>
        <strain evidence="8">CGMCC 1.15795</strain>
    </source>
</reference>
<dbReference type="PANTHER" id="PTHR43133:SF46">
    <property type="entry name" value="RNA POLYMERASE SIGMA-70 FACTOR ECF SUBFAMILY"/>
    <property type="match status" value="1"/>
</dbReference>
<organism evidence="7 8">
    <name type="scientific">Hymenobacter bucti</name>
    <dbReference type="NCBI Taxonomy" id="1844114"/>
    <lineage>
        <taxon>Bacteria</taxon>
        <taxon>Pseudomonadati</taxon>
        <taxon>Bacteroidota</taxon>
        <taxon>Cytophagia</taxon>
        <taxon>Cytophagales</taxon>
        <taxon>Hymenobacteraceae</taxon>
        <taxon>Hymenobacter</taxon>
    </lineage>
</organism>
<name>A0ABW4QXX5_9BACT</name>
<evidence type="ECO:0000256" key="3">
    <source>
        <dbReference type="ARBA" id="ARBA00023082"/>
    </source>
</evidence>
<comment type="similarity">
    <text evidence="1">Belongs to the sigma-70 factor family. ECF subfamily.</text>
</comment>
<dbReference type="InterPro" id="IPR036388">
    <property type="entry name" value="WH-like_DNA-bd_sf"/>
</dbReference>
<dbReference type="InterPro" id="IPR007627">
    <property type="entry name" value="RNA_pol_sigma70_r2"/>
</dbReference>
<dbReference type="SUPFAM" id="SSF88946">
    <property type="entry name" value="Sigma2 domain of RNA polymerase sigma factors"/>
    <property type="match status" value="1"/>
</dbReference>
<keyword evidence="3" id="KW-0731">Sigma factor</keyword>
<keyword evidence="4" id="KW-0804">Transcription</keyword>
<feature type="domain" description="RNA polymerase sigma-70 region 2" evidence="5">
    <location>
        <begin position="27"/>
        <end position="93"/>
    </location>
</feature>